<dbReference type="EMBL" id="CP108253">
    <property type="protein sequence ID" value="WTU44568.1"/>
    <property type="molecule type" value="Genomic_DNA"/>
</dbReference>
<evidence type="ECO:0008006" key="2">
    <source>
        <dbReference type="Google" id="ProtNLM"/>
    </source>
</evidence>
<name>A0AAU2H8W2_9ACTN</name>
<sequence length="658" mass="71552">MPDAPIRRTRPYDDDLIAPALSGLIEGSGYWRAGTLAGFADVGDYLAGRGERVPDQYKGWGWSRFIGRIGAVALRASAFHVRPDLREVLLHMLEVWAGTPFADPDVRRRMRTGTIELAEDRVYAARDGEGTVLVLHGLGAGEKGRHFVELRTGEADAPAPGRIVEAEPVPSASWETPERLRRLAGLVREHGPAPWDRAAATALAQATGLSRAAAALLLAGIPDVSYGCRGLDTEARKVMGLKQSEADAGERELIALRVHARLDLLAAVLPDEPEQLWHPGGQAALAERIAEAWRTQHGVRPAIPETTLAVAAEHDTVRMAPAAVCTLFADATSDPVLTRDPDTRLRASSVIGHGWEGEEGFHFKERLSVACEAIDWIYAELPAGDPVREGVPQVVSLLRERLAHPRLLLDADGNRLRGRTVADLWPAFPGAETYGDAVEPLDHPTLDDGLVVVAEAGFDRRGERGAPGIYFRPGKYGADERSQRLETVVDSEGSNLARVRWLRGAACERVVERITSQALPPGHYETDPRLSVPDVVDEIAAKAGLGTDAAALYLQLLALPAPTDRRVRRWNHWTPAHHKAVTTELVGASLVVVDRRPRAGRGVFLPGDWAAADKPFHPMETWKAELLGARLIAGKVRSVPVAGPLPELFARAWQSRPR</sequence>
<proteinExistence type="predicted"/>
<gene>
    <name evidence="1" type="ORF">OHV25_35755</name>
</gene>
<protein>
    <recommendedName>
        <fullName evidence="2">DNA-binding protein</fullName>
    </recommendedName>
</protein>
<evidence type="ECO:0000313" key="1">
    <source>
        <dbReference type="EMBL" id="WTU44568.1"/>
    </source>
</evidence>
<reference evidence="1" key="1">
    <citation type="submission" date="2022-10" db="EMBL/GenBank/DDBJ databases">
        <title>The complete genomes of actinobacterial strains from the NBC collection.</title>
        <authorList>
            <person name="Joergensen T.S."/>
            <person name="Alvarez Arevalo M."/>
            <person name="Sterndorff E.B."/>
            <person name="Faurdal D."/>
            <person name="Vuksanovic O."/>
            <person name="Mourched A.-S."/>
            <person name="Charusanti P."/>
            <person name="Shaw S."/>
            <person name="Blin K."/>
            <person name="Weber T."/>
        </authorList>
    </citation>
    <scope>NUCLEOTIDE SEQUENCE</scope>
    <source>
        <strain evidence="1">NBC_00060</strain>
    </source>
</reference>
<organism evidence="1">
    <name type="scientific">Streptomyces sp. NBC_00060</name>
    <dbReference type="NCBI Taxonomy" id="2975636"/>
    <lineage>
        <taxon>Bacteria</taxon>
        <taxon>Bacillati</taxon>
        <taxon>Actinomycetota</taxon>
        <taxon>Actinomycetes</taxon>
        <taxon>Kitasatosporales</taxon>
        <taxon>Streptomycetaceae</taxon>
        <taxon>Streptomyces</taxon>
    </lineage>
</organism>
<accession>A0AAU2H8W2</accession>
<dbReference type="AlphaFoldDB" id="A0AAU2H8W2"/>